<keyword evidence="1" id="KW-0560">Oxidoreductase</keyword>
<dbReference type="Gene3D" id="3.50.50.60">
    <property type="entry name" value="FAD/NAD(P)-binding domain"/>
    <property type="match status" value="1"/>
</dbReference>
<dbReference type="SUPFAM" id="SSF51905">
    <property type="entry name" value="FAD/NAD(P)-binding domain"/>
    <property type="match status" value="2"/>
</dbReference>
<dbReference type="Pfam" id="PF07992">
    <property type="entry name" value="Pyr_redox_2"/>
    <property type="match status" value="1"/>
</dbReference>
<dbReference type="PRINTS" id="PR00411">
    <property type="entry name" value="PNDRDTASEI"/>
</dbReference>
<proteinExistence type="predicted"/>
<sequence length="578" mass="63228">MTTTDPATIAERWLDEFGNLLTRGADLSALFADECYWRDLVAFTDDIHTVAGEGVPTGLAARQPVAKATGFRIADGRTPPRFVDRNGIHAVEAIFEFEVTAGGGTGVVRLVEEPGRGHVARNLLTTLDQLAGYPERVGENRPVGQRDSAKFGGPNWLDRREAARAYADRDPDVLVVGGGQSGLALAARLGQLDVDTLVIDTHERPGDNWRKRYHALTLHNAVWLNDLPYMPFPPTWPVFVPKDKLAGWFESYVDAMEINFWGGTTFEGGAYSAESGTWEARLRRADGTVRVLRPRHLVIATGVSGIPFVPRLPGLDEFAGEVVHSSAYQDGAAHAGRRVVVVGTGNSGHDVAQDLHANGASVTMIQRSPTTVVSIDPSAALADASYLTAPTLEDSDLIGLSVPYPDLVVGAKQLTARMKELDRDLVEGLHRVGFRTDYGHDETGQQMKYMRRGGGYYLNVGCSDLIVSGEIGLAQWSDADRFTREGLRMFDGSVIEADLVVLATGYQSQQEGVRRLLGDEVADTVGPIWGYDDEGEVRNMWRHTAQPGLWFTAGNFQMCRTYSKVLAFQLRRSLDQEA</sequence>
<dbReference type="InterPro" id="IPR023753">
    <property type="entry name" value="FAD/NAD-binding_dom"/>
</dbReference>
<dbReference type="InterPro" id="IPR036188">
    <property type="entry name" value="FAD/NAD-bd_sf"/>
</dbReference>
<dbReference type="PRINTS" id="PR00368">
    <property type="entry name" value="FADPNR"/>
</dbReference>
<protein>
    <submittedName>
        <fullName evidence="3">NAD(P)/FAD-dependent oxidoreductase</fullName>
    </submittedName>
</protein>
<evidence type="ECO:0000313" key="4">
    <source>
        <dbReference type="Proteomes" id="UP001500192"/>
    </source>
</evidence>
<feature type="domain" description="FAD/NAD(P)-binding" evidence="2">
    <location>
        <begin position="172"/>
        <end position="376"/>
    </location>
</feature>
<dbReference type="InterPro" id="IPR050982">
    <property type="entry name" value="Auxin_biosynth/cation_transpt"/>
</dbReference>
<name>A0ABP8VVF1_9PSEU</name>
<comment type="caution">
    <text evidence="3">The sequence shown here is derived from an EMBL/GenBank/DDBJ whole genome shotgun (WGS) entry which is preliminary data.</text>
</comment>
<accession>A0ABP8VVF1</accession>
<evidence type="ECO:0000256" key="1">
    <source>
        <dbReference type="ARBA" id="ARBA00023002"/>
    </source>
</evidence>
<dbReference type="PANTHER" id="PTHR43539:SF68">
    <property type="entry name" value="FLAVIN-BINDING MONOOXYGENASE-LIKE PROTEIN (AFU_ORTHOLOGUE AFUA_4G09220)"/>
    <property type="match status" value="1"/>
</dbReference>
<reference evidence="4" key="1">
    <citation type="journal article" date="2019" name="Int. J. Syst. Evol. Microbiol.">
        <title>The Global Catalogue of Microorganisms (GCM) 10K type strain sequencing project: providing services to taxonomists for standard genome sequencing and annotation.</title>
        <authorList>
            <consortium name="The Broad Institute Genomics Platform"/>
            <consortium name="The Broad Institute Genome Sequencing Center for Infectious Disease"/>
            <person name="Wu L."/>
            <person name="Ma J."/>
        </authorList>
    </citation>
    <scope>NUCLEOTIDE SEQUENCE [LARGE SCALE GENOMIC DNA]</scope>
    <source>
        <strain evidence="4">JCM 18054</strain>
    </source>
</reference>
<dbReference type="Proteomes" id="UP001500192">
    <property type="component" value="Unassembled WGS sequence"/>
</dbReference>
<evidence type="ECO:0000313" key="3">
    <source>
        <dbReference type="EMBL" id="GAA4671822.1"/>
    </source>
</evidence>
<dbReference type="RefSeq" id="WP_346056928.1">
    <property type="nucleotide sequence ID" value="NZ_BAABIB010000172.1"/>
</dbReference>
<dbReference type="PANTHER" id="PTHR43539">
    <property type="entry name" value="FLAVIN-BINDING MONOOXYGENASE-LIKE PROTEIN (AFU_ORTHOLOGUE AFUA_4G09220)"/>
    <property type="match status" value="1"/>
</dbReference>
<evidence type="ECO:0000259" key="2">
    <source>
        <dbReference type="Pfam" id="PF07992"/>
    </source>
</evidence>
<organism evidence="3 4">
    <name type="scientific">Amycolatopsis dongchuanensis</name>
    <dbReference type="NCBI Taxonomy" id="1070866"/>
    <lineage>
        <taxon>Bacteria</taxon>
        <taxon>Bacillati</taxon>
        <taxon>Actinomycetota</taxon>
        <taxon>Actinomycetes</taxon>
        <taxon>Pseudonocardiales</taxon>
        <taxon>Pseudonocardiaceae</taxon>
        <taxon>Amycolatopsis</taxon>
    </lineage>
</organism>
<gene>
    <name evidence="3" type="ORF">GCM10023214_78460</name>
</gene>
<dbReference type="EMBL" id="BAABIB010000172">
    <property type="protein sequence ID" value="GAA4671822.1"/>
    <property type="molecule type" value="Genomic_DNA"/>
</dbReference>
<keyword evidence="4" id="KW-1185">Reference proteome</keyword>